<protein>
    <submittedName>
        <fullName evidence="2">Uncharacterized protein</fullName>
    </submittedName>
</protein>
<sequence length="277" mass="29751">MSQDAQPTDSKPPGSGTHSIAMLAEMEAWQNLRGEIRQRLTGTITVGVLYLLASLAVGAYLILKVSEVGRDVVVLDHWEPSELPVQWVIKIAWAYAILAAIAIAAYGLLMMWVQGNLPTTASRVMGLIPAIGSTVQMVSAGDFCQSMYQSVADSRTYPDALTVASKDVRDASLRAWLVTSGQRMASGQSLASVLVSAPMRVAPLSAMSAFTPEQLTQEESVRLWHHATSECHLQAQSRLSRAIQVVSVSCLVVSVSIAAFAMLVGTVFMMTLIQGLT</sequence>
<evidence type="ECO:0000313" key="2">
    <source>
        <dbReference type="EMBL" id="SMP58626.1"/>
    </source>
</evidence>
<accession>A0ABY1Q460</accession>
<reference evidence="2 3" key="1">
    <citation type="submission" date="2017-05" db="EMBL/GenBank/DDBJ databases">
        <authorList>
            <person name="Varghese N."/>
            <person name="Submissions S."/>
        </authorList>
    </citation>
    <scope>NUCLEOTIDE SEQUENCE [LARGE SCALE GENOMIC DNA]</scope>
    <source>
        <strain evidence="2 3">DSM 25457</strain>
    </source>
</reference>
<name>A0ABY1Q460_9BACT</name>
<dbReference type="EMBL" id="FXUG01000006">
    <property type="protein sequence ID" value="SMP58626.1"/>
    <property type="molecule type" value="Genomic_DNA"/>
</dbReference>
<feature type="transmembrane region" description="Helical" evidence="1">
    <location>
        <begin position="40"/>
        <end position="63"/>
    </location>
</feature>
<evidence type="ECO:0000313" key="3">
    <source>
        <dbReference type="Proteomes" id="UP001158067"/>
    </source>
</evidence>
<feature type="transmembrane region" description="Helical" evidence="1">
    <location>
        <begin position="245"/>
        <end position="273"/>
    </location>
</feature>
<feature type="transmembrane region" description="Helical" evidence="1">
    <location>
        <begin position="92"/>
        <end position="113"/>
    </location>
</feature>
<dbReference type="Proteomes" id="UP001158067">
    <property type="component" value="Unassembled WGS sequence"/>
</dbReference>
<comment type="caution">
    <text evidence="2">The sequence shown here is derived from an EMBL/GenBank/DDBJ whole genome shotgun (WGS) entry which is preliminary data.</text>
</comment>
<keyword evidence="1" id="KW-0472">Membrane</keyword>
<organism evidence="2 3">
    <name type="scientific">Neorhodopirellula lusitana</name>
    <dbReference type="NCBI Taxonomy" id="445327"/>
    <lineage>
        <taxon>Bacteria</taxon>
        <taxon>Pseudomonadati</taxon>
        <taxon>Planctomycetota</taxon>
        <taxon>Planctomycetia</taxon>
        <taxon>Pirellulales</taxon>
        <taxon>Pirellulaceae</taxon>
        <taxon>Neorhodopirellula</taxon>
    </lineage>
</organism>
<keyword evidence="3" id="KW-1185">Reference proteome</keyword>
<keyword evidence="1" id="KW-0812">Transmembrane</keyword>
<proteinExistence type="predicted"/>
<gene>
    <name evidence="2" type="ORF">SAMN06265222_10681</name>
</gene>
<evidence type="ECO:0000256" key="1">
    <source>
        <dbReference type="SAM" id="Phobius"/>
    </source>
</evidence>
<dbReference type="RefSeq" id="WP_283432835.1">
    <property type="nucleotide sequence ID" value="NZ_FXUG01000006.1"/>
</dbReference>
<keyword evidence="1" id="KW-1133">Transmembrane helix</keyword>